<keyword evidence="3" id="KW-1185">Reference proteome</keyword>
<evidence type="ECO:0000313" key="3">
    <source>
        <dbReference type="Proteomes" id="UP000647133"/>
    </source>
</evidence>
<dbReference type="EMBL" id="JACYTQ010000004">
    <property type="protein sequence ID" value="MBD8489769.1"/>
    <property type="molecule type" value="Genomic_DNA"/>
</dbReference>
<keyword evidence="1" id="KW-0472">Membrane</keyword>
<organism evidence="2 3">
    <name type="scientific">Echinicola arenosa</name>
    <dbReference type="NCBI Taxonomy" id="2774144"/>
    <lineage>
        <taxon>Bacteria</taxon>
        <taxon>Pseudomonadati</taxon>
        <taxon>Bacteroidota</taxon>
        <taxon>Cytophagia</taxon>
        <taxon>Cytophagales</taxon>
        <taxon>Cyclobacteriaceae</taxon>
        <taxon>Echinicola</taxon>
    </lineage>
</organism>
<keyword evidence="1" id="KW-0812">Transmembrane</keyword>
<feature type="transmembrane region" description="Helical" evidence="1">
    <location>
        <begin position="49"/>
        <end position="71"/>
    </location>
</feature>
<protein>
    <submittedName>
        <fullName evidence="2">Uncharacterized protein</fullName>
    </submittedName>
</protein>
<dbReference type="Proteomes" id="UP000647133">
    <property type="component" value="Unassembled WGS sequence"/>
</dbReference>
<reference evidence="2 3" key="1">
    <citation type="submission" date="2020-09" db="EMBL/GenBank/DDBJ databases">
        <title>Echinicola sp. CAU 1574 isolated from sand of Sido Beach.</title>
        <authorList>
            <person name="Kim W."/>
        </authorList>
    </citation>
    <scope>NUCLEOTIDE SEQUENCE [LARGE SCALE GENOMIC DNA]</scope>
    <source>
        <strain evidence="2 3">CAU 1574</strain>
    </source>
</reference>
<evidence type="ECO:0000256" key="1">
    <source>
        <dbReference type="SAM" id="Phobius"/>
    </source>
</evidence>
<proteinExistence type="predicted"/>
<name>A0ABR9AQ95_9BACT</name>
<comment type="caution">
    <text evidence="2">The sequence shown here is derived from an EMBL/GenBank/DDBJ whole genome shotgun (WGS) entry which is preliminary data.</text>
</comment>
<keyword evidence="1" id="KW-1133">Transmembrane helix</keyword>
<evidence type="ECO:0000313" key="2">
    <source>
        <dbReference type="EMBL" id="MBD8489769.1"/>
    </source>
</evidence>
<dbReference type="RefSeq" id="WP_192010653.1">
    <property type="nucleotide sequence ID" value="NZ_JACYTQ010000004.1"/>
</dbReference>
<accession>A0ABR9AQ95</accession>
<sequence length="75" mass="8404">MGLWDYLGAFYYWVYLAVLSKIQGKSTPAYKDIRLGKGKYNKGEVTDRVAYGLKLKTIGLIVTMLIISIIVKSGI</sequence>
<gene>
    <name evidence="2" type="ORF">IFO69_13510</name>
</gene>